<accession>A0A1G4QHV2</accession>
<proteinExistence type="predicted"/>
<feature type="region of interest" description="Disordered" evidence="4">
    <location>
        <begin position="1"/>
        <end position="34"/>
    </location>
</feature>
<dbReference type="EMBL" id="FMTP01000001">
    <property type="protein sequence ID" value="SCW43918.1"/>
    <property type="molecule type" value="Genomic_DNA"/>
</dbReference>
<dbReference type="Pfam" id="PF06719">
    <property type="entry name" value="AraC_N"/>
    <property type="match status" value="1"/>
</dbReference>
<dbReference type="Proteomes" id="UP000198889">
    <property type="component" value="Unassembled WGS sequence"/>
</dbReference>
<feature type="region of interest" description="Disordered" evidence="4">
    <location>
        <begin position="337"/>
        <end position="356"/>
    </location>
</feature>
<dbReference type="InterPro" id="IPR009057">
    <property type="entry name" value="Homeodomain-like_sf"/>
</dbReference>
<evidence type="ECO:0000256" key="3">
    <source>
        <dbReference type="ARBA" id="ARBA00023163"/>
    </source>
</evidence>
<evidence type="ECO:0000256" key="1">
    <source>
        <dbReference type="ARBA" id="ARBA00023015"/>
    </source>
</evidence>
<dbReference type="SMART" id="SM00342">
    <property type="entry name" value="HTH_ARAC"/>
    <property type="match status" value="1"/>
</dbReference>
<dbReference type="InterPro" id="IPR018062">
    <property type="entry name" value="HTH_AraC-typ_CS"/>
</dbReference>
<dbReference type="InterPro" id="IPR018060">
    <property type="entry name" value="HTH_AraC"/>
</dbReference>
<reference evidence="7" key="1">
    <citation type="submission" date="2016-10" db="EMBL/GenBank/DDBJ databases">
        <authorList>
            <person name="Varghese N."/>
            <person name="Submissions S."/>
        </authorList>
    </citation>
    <scope>NUCLEOTIDE SEQUENCE [LARGE SCALE GENOMIC DNA]</scope>
    <source>
        <strain evidence="7">CGMCC 1.1761</strain>
    </source>
</reference>
<dbReference type="GO" id="GO:0003700">
    <property type="term" value="F:DNA-binding transcription factor activity"/>
    <property type="evidence" value="ECO:0007669"/>
    <property type="project" value="InterPro"/>
</dbReference>
<keyword evidence="7" id="KW-1185">Reference proteome</keyword>
<name>A0A1G4QHV2_9HYPH</name>
<keyword evidence="3" id="KW-0804">Transcription</keyword>
<dbReference type="PROSITE" id="PS00041">
    <property type="entry name" value="HTH_ARAC_FAMILY_1"/>
    <property type="match status" value="1"/>
</dbReference>
<dbReference type="PROSITE" id="PS01124">
    <property type="entry name" value="HTH_ARAC_FAMILY_2"/>
    <property type="match status" value="1"/>
</dbReference>
<gene>
    <name evidence="6" type="ORF">SAMN05660859_1212</name>
</gene>
<evidence type="ECO:0000259" key="5">
    <source>
        <dbReference type="PROSITE" id="PS01124"/>
    </source>
</evidence>
<sequence length="356" mass="38678">MIRMPEISINLPIPAGPPARSGQRGGPGRSRNEPEACVPSALLEAVTAYIDRRGGGQGLFPTPMPGVNIIRSFQEVMPHRKIYQPSLCIVLQGAKQILFGTETLDYGVMECLVVSIALPGTGRIVKASETEPFVGLTVDLDVAVVRDMVERLESLPHAPASGGPCAFVAQIDGPFAECIQRLVRMADNPKAVPILYPTVMHDICYWLLSGPHGAEICKLSLPASNTERVAKAIHLLRENIAQPMRVEQLAEAAGMSPSSFHQHFKALTSMTPLQYQKQLRLLEARRLMVANAASVADASYKVGYESASQFSREYSRMFGIAPKRDVLNQHRLYRSLTGRDMPTSPVSPMGPAAAPA</sequence>
<evidence type="ECO:0000256" key="2">
    <source>
        <dbReference type="ARBA" id="ARBA00023125"/>
    </source>
</evidence>
<keyword evidence="2 6" id="KW-0238">DNA-binding</keyword>
<feature type="domain" description="HTH araC/xylS-type" evidence="5">
    <location>
        <begin position="230"/>
        <end position="328"/>
    </location>
</feature>
<dbReference type="STRING" id="177413.SAMN05660859_1212"/>
<dbReference type="InterPro" id="IPR009594">
    <property type="entry name" value="Tscrpt_reg_HTH_AraC_N"/>
</dbReference>
<keyword evidence="1" id="KW-0805">Transcription regulation</keyword>
<dbReference type="AlphaFoldDB" id="A0A1G4QHV2"/>
<dbReference type="Pfam" id="PF12833">
    <property type="entry name" value="HTH_18"/>
    <property type="match status" value="1"/>
</dbReference>
<dbReference type="PANTHER" id="PTHR43436:SF1">
    <property type="entry name" value="TRANSCRIPTIONAL REGULATORY PROTEIN"/>
    <property type="match status" value="1"/>
</dbReference>
<dbReference type="Gene3D" id="1.10.10.60">
    <property type="entry name" value="Homeodomain-like"/>
    <property type="match status" value="2"/>
</dbReference>
<evidence type="ECO:0000313" key="6">
    <source>
        <dbReference type="EMBL" id="SCW43918.1"/>
    </source>
</evidence>
<protein>
    <submittedName>
        <fullName evidence="6">AraC-type DNA-binding protein</fullName>
    </submittedName>
</protein>
<evidence type="ECO:0000313" key="7">
    <source>
        <dbReference type="Proteomes" id="UP000198889"/>
    </source>
</evidence>
<evidence type="ECO:0000256" key="4">
    <source>
        <dbReference type="SAM" id="MobiDB-lite"/>
    </source>
</evidence>
<dbReference type="GO" id="GO:0043565">
    <property type="term" value="F:sequence-specific DNA binding"/>
    <property type="evidence" value="ECO:0007669"/>
    <property type="project" value="InterPro"/>
</dbReference>
<organism evidence="6 7">
    <name type="scientific">Ancylobacter rudongensis</name>
    <dbReference type="NCBI Taxonomy" id="177413"/>
    <lineage>
        <taxon>Bacteria</taxon>
        <taxon>Pseudomonadati</taxon>
        <taxon>Pseudomonadota</taxon>
        <taxon>Alphaproteobacteria</taxon>
        <taxon>Hyphomicrobiales</taxon>
        <taxon>Xanthobacteraceae</taxon>
        <taxon>Ancylobacter</taxon>
    </lineage>
</organism>
<dbReference type="SUPFAM" id="SSF46689">
    <property type="entry name" value="Homeodomain-like"/>
    <property type="match status" value="2"/>
</dbReference>
<dbReference type="PANTHER" id="PTHR43436">
    <property type="entry name" value="ARAC-FAMILY TRANSCRIPTIONAL REGULATOR"/>
    <property type="match status" value="1"/>
</dbReference>